<feature type="region of interest" description="Disordered" evidence="1">
    <location>
        <begin position="329"/>
        <end position="362"/>
    </location>
</feature>
<dbReference type="SMART" id="SM00175">
    <property type="entry name" value="RAB"/>
    <property type="match status" value="1"/>
</dbReference>
<evidence type="ECO:0000313" key="3">
    <source>
        <dbReference type="Proteomes" id="UP000308267"/>
    </source>
</evidence>
<keyword evidence="3" id="KW-1185">Reference proteome</keyword>
<dbReference type="PROSITE" id="PS51419">
    <property type="entry name" value="RAB"/>
    <property type="match status" value="1"/>
</dbReference>
<dbReference type="PANTHER" id="PTHR14932">
    <property type="entry name" value="RAS GTPASE-RELATED"/>
    <property type="match status" value="1"/>
</dbReference>
<name>A0A4S2KCS4_OPIFE</name>
<evidence type="ECO:0008006" key="4">
    <source>
        <dbReference type="Google" id="ProtNLM"/>
    </source>
</evidence>
<dbReference type="Pfam" id="PF08477">
    <property type="entry name" value="Roc"/>
    <property type="match status" value="1"/>
</dbReference>
<dbReference type="GO" id="GO:0005829">
    <property type="term" value="C:cytosol"/>
    <property type="evidence" value="ECO:0007669"/>
    <property type="project" value="TreeGrafter"/>
</dbReference>
<gene>
    <name evidence="2" type="ORF">CRM22_011101</name>
</gene>
<dbReference type="Proteomes" id="UP000308267">
    <property type="component" value="Unassembled WGS sequence"/>
</dbReference>
<feature type="region of interest" description="Disordered" evidence="1">
    <location>
        <begin position="450"/>
        <end position="523"/>
    </location>
</feature>
<dbReference type="Gene3D" id="3.40.50.300">
    <property type="entry name" value="P-loop containing nucleotide triphosphate hydrolases"/>
    <property type="match status" value="1"/>
</dbReference>
<evidence type="ECO:0000256" key="1">
    <source>
        <dbReference type="SAM" id="MobiDB-lite"/>
    </source>
</evidence>
<dbReference type="EMBL" id="SJOL01012104">
    <property type="protein sequence ID" value="TGZ46596.1"/>
    <property type="molecule type" value="Genomic_DNA"/>
</dbReference>
<comment type="caution">
    <text evidence="2">The sequence shown here is derived from an EMBL/GenBank/DDBJ whole genome shotgun (WGS) entry which is preliminary data.</text>
</comment>
<sequence length="603" mass="66353">MSVFKKLLGLDTQHHDAVESRPDVQPLGPFLQQKFSRGVNYNMKIVIRGDRTSGKTALFNRIKGGEFTETYVATNEIQVASVNWNYKNSGDIIKVEVWDVVDKGKPRPASQGLKLSNSPQSQKMEPCLDASFLDVYKGTHGVIIVMDMTKSWTFTYVRRELPRVPPHLPVLVLASHRDMGDKRTVTENQVRAFLEEEAKGRAAPGEFPVSKPPKRAFRVQYCEASMLNGFGLRYVHKFFSLPFLCLQHTVLRQQLARNEMETSHVMAELETDGNAICANQSAYEAYVQVRREKQRCSLPESSIAASSDTTDPVCTASTARGVPATAQLHQATSDVRRGATSSTDTAVQHTANIPNRRSTKKTSCETALEDTEAFIMVGDTRAVHSNAARQCGPQPNTNPVILDFQEEVDPRDVICSPSVAALSCSDSMEFLEEYDSREHREAVADVEQMRSSQLQCDSSTSKLATSSRLTSQAVQSSLPVSRKPASLMVQSGGDKPESGQTDERYPGDISGQKRLANPVNGDDIDLVHVSSGEEDKSANDSPVLPPRRLFGLAKPPTNLTDATTSHQIDVFEDKANTAMQAVLQAVVNSTEDADALERFLAES</sequence>
<reference evidence="2 3" key="1">
    <citation type="journal article" date="2019" name="BMC Genomics">
        <title>New insights from Opisthorchis felineus genome: update on genomics of the epidemiologically important liver flukes.</title>
        <authorList>
            <person name="Ershov N.I."/>
            <person name="Mordvinov V.A."/>
            <person name="Prokhortchouk E.B."/>
            <person name="Pakharukova M.Y."/>
            <person name="Gunbin K.V."/>
            <person name="Ustyantsev K."/>
            <person name="Genaev M.A."/>
            <person name="Blinov A.G."/>
            <person name="Mazur A."/>
            <person name="Boulygina E."/>
            <person name="Tsygankova S."/>
            <person name="Khrameeva E."/>
            <person name="Chekanov N."/>
            <person name="Fan G."/>
            <person name="Xiao A."/>
            <person name="Zhang H."/>
            <person name="Xu X."/>
            <person name="Yang H."/>
            <person name="Solovyev V."/>
            <person name="Lee S.M."/>
            <person name="Liu X."/>
            <person name="Afonnikov D.A."/>
            <person name="Skryabin K.G."/>
        </authorList>
    </citation>
    <scope>NUCLEOTIDE SEQUENCE [LARGE SCALE GENOMIC DNA]</scope>
    <source>
        <strain evidence="2">AK-0245</strain>
        <tissue evidence="2">Whole organism</tissue>
    </source>
</reference>
<dbReference type="OrthoDB" id="207081at2759"/>
<evidence type="ECO:0000313" key="2">
    <source>
        <dbReference type="EMBL" id="TGZ46596.1"/>
    </source>
</evidence>
<dbReference type="GO" id="GO:0005525">
    <property type="term" value="F:GTP binding"/>
    <property type="evidence" value="ECO:0007669"/>
    <property type="project" value="InterPro"/>
</dbReference>
<organism evidence="2 3">
    <name type="scientific">Opisthorchis felineus</name>
    <dbReference type="NCBI Taxonomy" id="147828"/>
    <lineage>
        <taxon>Eukaryota</taxon>
        <taxon>Metazoa</taxon>
        <taxon>Spiralia</taxon>
        <taxon>Lophotrochozoa</taxon>
        <taxon>Platyhelminthes</taxon>
        <taxon>Trematoda</taxon>
        <taxon>Digenea</taxon>
        <taxon>Opisthorchiida</taxon>
        <taxon>Opisthorchiata</taxon>
        <taxon>Opisthorchiidae</taxon>
        <taxon>Opisthorchis</taxon>
    </lineage>
</organism>
<proteinExistence type="predicted"/>
<dbReference type="GO" id="GO:0005634">
    <property type="term" value="C:nucleus"/>
    <property type="evidence" value="ECO:0007669"/>
    <property type="project" value="TreeGrafter"/>
</dbReference>
<dbReference type="STRING" id="147828.A0A4S2KCS4"/>
<accession>A0A4S2KCS4</accession>
<dbReference type="AlphaFoldDB" id="A0A4S2KCS4"/>
<feature type="compositionally biased region" description="Polar residues" evidence="1">
    <location>
        <begin position="329"/>
        <end position="356"/>
    </location>
</feature>
<feature type="compositionally biased region" description="Basic and acidic residues" evidence="1">
    <location>
        <begin position="494"/>
        <end position="506"/>
    </location>
</feature>
<dbReference type="PANTHER" id="PTHR14932:SF1">
    <property type="entry name" value="RAB-LIKE PROTEIN 6"/>
    <property type="match status" value="1"/>
</dbReference>
<dbReference type="InterPro" id="IPR040385">
    <property type="entry name" value="RABL6"/>
</dbReference>
<feature type="compositionally biased region" description="Polar residues" evidence="1">
    <location>
        <begin position="450"/>
        <end position="479"/>
    </location>
</feature>
<dbReference type="SUPFAM" id="SSF52540">
    <property type="entry name" value="P-loop containing nucleoside triphosphate hydrolases"/>
    <property type="match status" value="1"/>
</dbReference>
<dbReference type="InterPro" id="IPR027417">
    <property type="entry name" value="P-loop_NTPase"/>
</dbReference>
<protein>
    <recommendedName>
        <fullName evidence="4">GTP-binding protein Parf</fullName>
    </recommendedName>
</protein>